<evidence type="ECO:0000256" key="1">
    <source>
        <dbReference type="SAM" id="Phobius"/>
    </source>
</evidence>
<accession>A0A2P2NHH4</accession>
<feature type="transmembrane region" description="Helical" evidence="1">
    <location>
        <begin position="21"/>
        <end position="46"/>
    </location>
</feature>
<name>A0A2P2NHH4_RHIMU</name>
<keyword evidence="1" id="KW-1133">Transmembrane helix</keyword>
<keyword evidence="1" id="KW-0472">Membrane</keyword>
<protein>
    <submittedName>
        <fullName evidence="2">Uncharacterized protein</fullName>
    </submittedName>
</protein>
<organism evidence="2">
    <name type="scientific">Rhizophora mucronata</name>
    <name type="common">Asiatic mangrove</name>
    <dbReference type="NCBI Taxonomy" id="61149"/>
    <lineage>
        <taxon>Eukaryota</taxon>
        <taxon>Viridiplantae</taxon>
        <taxon>Streptophyta</taxon>
        <taxon>Embryophyta</taxon>
        <taxon>Tracheophyta</taxon>
        <taxon>Spermatophyta</taxon>
        <taxon>Magnoliopsida</taxon>
        <taxon>eudicotyledons</taxon>
        <taxon>Gunneridae</taxon>
        <taxon>Pentapetalae</taxon>
        <taxon>rosids</taxon>
        <taxon>fabids</taxon>
        <taxon>Malpighiales</taxon>
        <taxon>Rhizophoraceae</taxon>
        <taxon>Rhizophora</taxon>
    </lineage>
</organism>
<dbReference type="AlphaFoldDB" id="A0A2P2NHH4"/>
<sequence length="49" mass="5714">MHLINNGTILYLLEKMRGFAFDVALISLISVFFFFTLKLLCLILMLNVY</sequence>
<reference evidence="2" key="1">
    <citation type="submission" date="2018-02" db="EMBL/GenBank/DDBJ databases">
        <title>Rhizophora mucronata_Transcriptome.</title>
        <authorList>
            <person name="Meera S.P."/>
            <person name="Sreeshan A."/>
            <person name="Augustine A."/>
        </authorList>
    </citation>
    <scope>NUCLEOTIDE SEQUENCE</scope>
    <source>
        <tissue evidence="2">Leaf</tissue>
    </source>
</reference>
<evidence type="ECO:0000313" key="2">
    <source>
        <dbReference type="EMBL" id="MBX41948.1"/>
    </source>
</evidence>
<keyword evidence="1" id="KW-0812">Transmembrane</keyword>
<dbReference type="EMBL" id="GGEC01061464">
    <property type="protein sequence ID" value="MBX41948.1"/>
    <property type="molecule type" value="Transcribed_RNA"/>
</dbReference>
<proteinExistence type="predicted"/>